<keyword evidence="8" id="KW-0812">Transmembrane</keyword>
<dbReference type="SMART" id="SM00304">
    <property type="entry name" value="HAMP"/>
    <property type="match status" value="1"/>
</dbReference>
<feature type="coiled-coil region" evidence="7">
    <location>
        <begin position="254"/>
        <end position="292"/>
    </location>
</feature>
<keyword evidence="8" id="KW-1133">Transmembrane helix</keyword>
<dbReference type="InterPro" id="IPR003594">
    <property type="entry name" value="HATPase_dom"/>
</dbReference>
<dbReference type="EC" id="2.7.13.3" evidence="3"/>
<evidence type="ECO:0000259" key="9">
    <source>
        <dbReference type="PROSITE" id="PS50109"/>
    </source>
</evidence>
<dbReference type="SUPFAM" id="SSF55874">
    <property type="entry name" value="ATPase domain of HSP90 chaperone/DNA topoisomerase II/histidine kinase"/>
    <property type="match status" value="1"/>
</dbReference>
<keyword evidence="8" id="KW-0472">Membrane</keyword>
<keyword evidence="4" id="KW-0597">Phosphoprotein</keyword>
<feature type="transmembrane region" description="Helical" evidence="8">
    <location>
        <begin position="6"/>
        <end position="27"/>
    </location>
</feature>
<dbReference type="STRING" id="316067.Geob_1601"/>
<evidence type="ECO:0000313" key="12">
    <source>
        <dbReference type="Proteomes" id="UP000007721"/>
    </source>
</evidence>
<keyword evidence="12" id="KW-1185">Reference proteome</keyword>
<dbReference type="KEGG" id="geo:Geob_1601"/>
<comment type="catalytic activity">
    <reaction evidence="1">
        <text>ATP + protein L-histidine = ADP + protein N-phospho-L-histidine.</text>
        <dbReference type="EC" id="2.7.13.3"/>
    </reaction>
</comment>
<dbReference type="RefSeq" id="WP_012646688.1">
    <property type="nucleotide sequence ID" value="NC_011979.1"/>
</dbReference>
<dbReference type="AlphaFoldDB" id="B9M5X8"/>
<dbReference type="SMART" id="SM00388">
    <property type="entry name" value="HisKA"/>
    <property type="match status" value="1"/>
</dbReference>
<evidence type="ECO:0000256" key="3">
    <source>
        <dbReference type="ARBA" id="ARBA00012438"/>
    </source>
</evidence>
<dbReference type="Gene3D" id="1.10.287.130">
    <property type="match status" value="1"/>
</dbReference>
<accession>B9M5X8</accession>
<proteinExistence type="predicted"/>
<keyword evidence="6 11" id="KW-0418">Kinase</keyword>
<dbReference type="PROSITE" id="PS50885">
    <property type="entry name" value="HAMP"/>
    <property type="match status" value="1"/>
</dbReference>
<dbReference type="HOGENOM" id="CLU_000445_89_29_7"/>
<evidence type="ECO:0000313" key="11">
    <source>
        <dbReference type="EMBL" id="ACM19959.1"/>
    </source>
</evidence>
<evidence type="ECO:0000259" key="10">
    <source>
        <dbReference type="PROSITE" id="PS50885"/>
    </source>
</evidence>
<dbReference type="PRINTS" id="PR00344">
    <property type="entry name" value="BCTRLSENSOR"/>
</dbReference>
<dbReference type="SUPFAM" id="SSF47384">
    <property type="entry name" value="Homodimeric domain of signal transducing histidine kinase"/>
    <property type="match status" value="1"/>
</dbReference>
<comment type="subcellular location">
    <subcellularLocation>
        <location evidence="2">Membrane</location>
    </subcellularLocation>
</comment>
<dbReference type="PANTHER" id="PTHR43065:SF42">
    <property type="entry name" value="TWO-COMPONENT SENSOR PPRA"/>
    <property type="match status" value="1"/>
</dbReference>
<dbReference type="CDD" id="cd00082">
    <property type="entry name" value="HisKA"/>
    <property type="match status" value="1"/>
</dbReference>
<dbReference type="SMR" id="B9M5X8"/>
<dbReference type="Pfam" id="PF00672">
    <property type="entry name" value="HAMP"/>
    <property type="match status" value="1"/>
</dbReference>
<dbReference type="EMBL" id="CP001390">
    <property type="protein sequence ID" value="ACM19959.1"/>
    <property type="molecule type" value="Genomic_DNA"/>
</dbReference>
<dbReference type="eggNOG" id="COG4191">
    <property type="taxonomic scope" value="Bacteria"/>
</dbReference>
<dbReference type="Pfam" id="PF02518">
    <property type="entry name" value="HATPase_c"/>
    <property type="match status" value="1"/>
</dbReference>
<dbReference type="Gene3D" id="3.30.565.10">
    <property type="entry name" value="Histidine kinase-like ATPase, C-terminal domain"/>
    <property type="match status" value="1"/>
</dbReference>
<dbReference type="InterPro" id="IPR004358">
    <property type="entry name" value="Sig_transdc_His_kin-like_C"/>
</dbReference>
<dbReference type="InterPro" id="IPR003661">
    <property type="entry name" value="HisK_dim/P_dom"/>
</dbReference>
<protein>
    <recommendedName>
        <fullName evidence="3">histidine kinase</fullName>
        <ecNumber evidence="3">2.7.13.3</ecNumber>
    </recommendedName>
</protein>
<keyword evidence="5" id="KW-0808">Transferase</keyword>
<dbReference type="PROSITE" id="PS50109">
    <property type="entry name" value="HIS_KIN"/>
    <property type="match status" value="1"/>
</dbReference>
<feature type="domain" description="HAMP" evidence="10">
    <location>
        <begin position="214"/>
        <end position="266"/>
    </location>
</feature>
<dbReference type="InterPro" id="IPR003660">
    <property type="entry name" value="HAMP_dom"/>
</dbReference>
<evidence type="ECO:0000256" key="4">
    <source>
        <dbReference type="ARBA" id="ARBA00022553"/>
    </source>
</evidence>
<dbReference type="OrthoDB" id="9781147at2"/>
<dbReference type="SMART" id="SM00387">
    <property type="entry name" value="HATPase_c"/>
    <property type="match status" value="1"/>
</dbReference>
<evidence type="ECO:0000256" key="8">
    <source>
        <dbReference type="SAM" id="Phobius"/>
    </source>
</evidence>
<dbReference type="CDD" id="cd06225">
    <property type="entry name" value="HAMP"/>
    <property type="match status" value="1"/>
</dbReference>
<dbReference type="Proteomes" id="UP000007721">
    <property type="component" value="Chromosome"/>
</dbReference>
<keyword evidence="7" id="KW-0175">Coiled coil</keyword>
<evidence type="ECO:0000256" key="2">
    <source>
        <dbReference type="ARBA" id="ARBA00004370"/>
    </source>
</evidence>
<gene>
    <name evidence="11" type="ordered locus">Geob_1601</name>
</gene>
<dbReference type="GO" id="GO:0000155">
    <property type="term" value="F:phosphorelay sensor kinase activity"/>
    <property type="evidence" value="ECO:0007669"/>
    <property type="project" value="InterPro"/>
</dbReference>
<dbReference type="InterPro" id="IPR036890">
    <property type="entry name" value="HATPase_C_sf"/>
</dbReference>
<dbReference type="Pfam" id="PF00512">
    <property type="entry name" value="HisKA"/>
    <property type="match status" value="1"/>
</dbReference>
<evidence type="ECO:0000256" key="7">
    <source>
        <dbReference type="SAM" id="Coils"/>
    </source>
</evidence>
<organism evidence="11 12">
    <name type="scientific">Geotalea daltonii (strain DSM 22248 / JCM 15807 / FRC-32)</name>
    <name type="common">Geobacter daltonii</name>
    <dbReference type="NCBI Taxonomy" id="316067"/>
    <lineage>
        <taxon>Bacteria</taxon>
        <taxon>Pseudomonadati</taxon>
        <taxon>Thermodesulfobacteriota</taxon>
        <taxon>Desulfuromonadia</taxon>
        <taxon>Geobacterales</taxon>
        <taxon>Geobacteraceae</taxon>
        <taxon>Geotalea</taxon>
    </lineage>
</organism>
<name>B9M5X8_GEODF</name>
<dbReference type="GO" id="GO:0016020">
    <property type="term" value="C:membrane"/>
    <property type="evidence" value="ECO:0007669"/>
    <property type="project" value="UniProtKB-SubCell"/>
</dbReference>
<dbReference type="InterPro" id="IPR036097">
    <property type="entry name" value="HisK_dim/P_sf"/>
</dbReference>
<dbReference type="SUPFAM" id="SSF158472">
    <property type="entry name" value="HAMP domain-like"/>
    <property type="match status" value="1"/>
</dbReference>
<dbReference type="Gene3D" id="3.30.450.290">
    <property type="match status" value="1"/>
</dbReference>
<evidence type="ECO:0000256" key="6">
    <source>
        <dbReference type="ARBA" id="ARBA00022777"/>
    </source>
</evidence>
<sequence>MSLRLLPKLVIWINLILLIFMALFAYINLESLKKLLLEEAVTYADKLGDTVIRATQHQMLYDDRGRTQEIIEEIGKEKGIGNIRLMDKTGTIICSTQSQEIGTLLDKKDEACNMCHETGNPAIHASSMNRSRQFTRHDGKQLLGLAKAIYNDEKCHTAACHFHPADIKVLGVLDVTIPLDHMNEQLATYRGTTIAITLLLMGLISLFLTIFIQQLVNQPVQQLVKHTEKLARGEMDGTVSLASGDELGDLADSFNRMTLKLKQARDELEDWAKNLETKVEERTKEITAIQAQLIRSEKLASIGELVAGIAHEINNPLTGILVFSSLVNDDPKLDPELKDDLKTIVQETERCSKIVKGLLDFSRESLPQKKLSSINDILDLALSLVEHQILFQNIALIKDYTFDMPDIMLDPNQFEQVFINMLLNAGQSMANGGSLNIRTGITEDGLSEFIGISDTGCGIPEENLTKIFDPFFSTKENKGTGLGLSVSYGIIRNHRGDICVQSVVGNGTTFTIELPINGEDRGEIACGGEMYSRKDSMLPAPT</sequence>
<feature type="transmembrane region" description="Helical" evidence="8">
    <location>
        <begin position="192"/>
        <end position="212"/>
    </location>
</feature>
<evidence type="ECO:0000256" key="1">
    <source>
        <dbReference type="ARBA" id="ARBA00000085"/>
    </source>
</evidence>
<dbReference type="Gene3D" id="6.10.340.10">
    <property type="match status" value="1"/>
</dbReference>
<feature type="domain" description="Histidine kinase" evidence="9">
    <location>
        <begin position="308"/>
        <end position="518"/>
    </location>
</feature>
<dbReference type="InterPro" id="IPR005467">
    <property type="entry name" value="His_kinase_dom"/>
</dbReference>
<dbReference type="PANTHER" id="PTHR43065">
    <property type="entry name" value="SENSOR HISTIDINE KINASE"/>
    <property type="match status" value="1"/>
</dbReference>
<reference evidence="11 12" key="1">
    <citation type="submission" date="2009-01" db="EMBL/GenBank/DDBJ databases">
        <title>Complete sequence of Geobacter sp. FRC-32.</title>
        <authorList>
            <consortium name="US DOE Joint Genome Institute"/>
            <person name="Lucas S."/>
            <person name="Copeland A."/>
            <person name="Lapidus A."/>
            <person name="Glavina del Rio T."/>
            <person name="Dalin E."/>
            <person name="Tice H."/>
            <person name="Bruce D."/>
            <person name="Goodwin L."/>
            <person name="Pitluck S."/>
            <person name="Saunders E."/>
            <person name="Brettin T."/>
            <person name="Detter J.C."/>
            <person name="Han C."/>
            <person name="Larimer F."/>
            <person name="Land M."/>
            <person name="Hauser L."/>
            <person name="Kyrpides N."/>
            <person name="Ovchinnikova G."/>
            <person name="Kostka J."/>
            <person name="Richardson P."/>
        </authorList>
    </citation>
    <scope>NUCLEOTIDE SEQUENCE [LARGE SCALE GENOMIC DNA]</scope>
    <source>
        <strain evidence="12">DSM 22248 / JCM 15807 / FRC-32</strain>
    </source>
</reference>
<evidence type="ECO:0000256" key="5">
    <source>
        <dbReference type="ARBA" id="ARBA00022679"/>
    </source>
</evidence>